<gene>
    <name evidence="4" type="ORF">SPAR_31216</name>
</gene>
<dbReference type="AlphaFoldDB" id="A0A1R1SAY5"/>
<dbReference type="PIRSF" id="PIRSF001365">
    <property type="entry name" value="DHDPS"/>
    <property type="match status" value="1"/>
</dbReference>
<evidence type="ECO:0000313" key="5">
    <source>
        <dbReference type="Proteomes" id="UP000186168"/>
    </source>
</evidence>
<evidence type="ECO:0000256" key="1">
    <source>
        <dbReference type="ARBA" id="ARBA00023239"/>
    </source>
</evidence>
<feature type="binding site" evidence="3">
    <location>
        <position position="57"/>
    </location>
    <ligand>
        <name>pyruvate</name>
        <dbReference type="ChEBI" id="CHEBI:15361"/>
    </ligand>
</feature>
<dbReference type="SUPFAM" id="SSF51569">
    <property type="entry name" value="Aldolase"/>
    <property type="match status" value="1"/>
</dbReference>
<dbReference type="InterPro" id="IPR002220">
    <property type="entry name" value="DapA-like"/>
</dbReference>
<comment type="similarity">
    <text evidence="2">Belongs to the DapA family.</text>
</comment>
<reference evidence="4 5" key="1">
    <citation type="submission" date="2013-05" db="EMBL/GenBank/DDBJ databases">
        <title>Genome sequence of Streptomyces sparsogenes DSM 40356.</title>
        <authorList>
            <person name="Coyne S."/>
            <person name="Seebeck F.P."/>
        </authorList>
    </citation>
    <scope>NUCLEOTIDE SEQUENCE [LARGE SCALE GENOMIC DNA]</scope>
    <source>
        <strain evidence="4 5">DSM 40356</strain>
    </source>
</reference>
<keyword evidence="1 2" id="KW-0456">Lyase</keyword>
<sequence>MNASFNTTRLVERLGTVIGIPVVPYDAEGAVDLDLTVSLATRLFRNGVTVLTPNGNTGEFYALSPDERRQVLRCVLMARDAHDGAAPNTTADGTADGAPRATTIVAGVGLDLETAISDARFARDSGADAIMIHQPVLPYLTPDGWVEYHVRIARSVPDIGVLPYLTKRAVTGAHITRLVERTPNVVGLKYSVPDPAVFATTRAEAPDGLLWIAGLAESYAPAYWQAGARAFTSGLVNVAPAVSLAMLTALGDDDYATATRIWRQIRHFEELRARDASANNVSVVKEAMHQIGLCRRDVRPPSHPLSEALAREVAESMAGWNSLIPEAAPIPETTEEPVA</sequence>
<evidence type="ECO:0000313" key="4">
    <source>
        <dbReference type="EMBL" id="OMI35495.1"/>
    </source>
</evidence>
<dbReference type="RefSeq" id="WP_076971516.1">
    <property type="nucleotide sequence ID" value="NZ_ASQP01000396.1"/>
</dbReference>
<proteinExistence type="inferred from homology"/>
<name>A0A1R1SAY5_9ACTN</name>
<dbReference type="PANTHER" id="PTHR12128">
    <property type="entry name" value="DIHYDRODIPICOLINATE SYNTHASE"/>
    <property type="match status" value="1"/>
</dbReference>
<dbReference type="Pfam" id="PF00701">
    <property type="entry name" value="DHDPS"/>
    <property type="match status" value="1"/>
</dbReference>
<evidence type="ECO:0000256" key="2">
    <source>
        <dbReference type="PIRNR" id="PIRNR001365"/>
    </source>
</evidence>
<dbReference type="GO" id="GO:0008840">
    <property type="term" value="F:4-hydroxy-tetrahydrodipicolinate synthase activity"/>
    <property type="evidence" value="ECO:0007669"/>
    <property type="project" value="TreeGrafter"/>
</dbReference>
<dbReference type="Gene3D" id="3.20.20.70">
    <property type="entry name" value="Aldolase class I"/>
    <property type="match status" value="1"/>
</dbReference>
<comment type="caution">
    <text evidence="4">The sequence shown here is derived from an EMBL/GenBank/DDBJ whole genome shotgun (WGS) entry which is preliminary data.</text>
</comment>
<keyword evidence="5" id="KW-1185">Reference proteome</keyword>
<dbReference type="CDD" id="cd00408">
    <property type="entry name" value="DHDPS-like"/>
    <property type="match status" value="1"/>
</dbReference>
<protein>
    <submittedName>
        <fullName evidence="4">Dihydrodipicolinate synthetase</fullName>
    </submittedName>
</protein>
<dbReference type="PANTHER" id="PTHR12128:SF19">
    <property type="entry name" value="5-DEHYDRO-4-DEOXYGLUCARATE DEHYDRATASE 2-RELATED"/>
    <property type="match status" value="1"/>
</dbReference>
<dbReference type="EMBL" id="ASQP01000396">
    <property type="protein sequence ID" value="OMI35495.1"/>
    <property type="molecule type" value="Genomic_DNA"/>
</dbReference>
<accession>A0A1R1SAY5</accession>
<organism evidence="4 5">
    <name type="scientific">Streptomyces sparsogenes DSM 40356</name>
    <dbReference type="NCBI Taxonomy" id="1331668"/>
    <lineage>
        <taxon>Bacteria</taxon>
        <taxon>Bacillati</taxon>
        <taxon>Actinomycetota</taxon>
        <taxon>Actinomycetes</taxon>
        <taxon>Kitasatosporales</taxon>
        <taxon>Streptomycetaceae</taxon>
        <taxon>Streptomyces</taxon>
    </lineage>
</organism>
<evidence type="ECO:0000256" key="3">
    <source>
        <dbReference type="PIRSR" id="PIRSR001365-2"/>
    </source>
</evidence>
<dbReference type="SMART" id="SM01130">
    <property type="entry name" value="DHDPS"/>
    <property type="match status" value="1"/>
</dbReference>
<dbReference type="Proteomes" id="UP000186168">
    <property type="component" value="Unassembled WGS sequence"/>
</dbReference>
<dbReference type="InterPro" id="IPR013785">
    <property type="entry name" value="Aldolase_TIM"/>
</dbReference>